<feature type="domain" description="Sigma-54 factor interaction" evidence="7">
    <location>
        <begin position="143"/>
        <end position="371"/>
    </location>
</feature>
<dbReference type="SUPFAM" id="SSF46689">
    <property type="entry name" value="Homeodomain-like"/>
    <property type="match status" value="1"/>
</dbReference>
<comment type="caution">
    <text evidence="9">The sequence shown here is derived from an EMBL/GenBank/DDBJ whole genome shotgun (WGS) entry which is preliminary data.</text>
</comment>
<accession>A0A840QPN5</accession>
<dbReference type="Pfam" id="PF02954">
    <property type="entry name" value="HTH_8"/>
    <property type="match status" value="1"/>
</dbReference>
<dbReference type="Gene3D" id="3.40.50.2300">
    <property type="match status" value="1"/>
</dbReference>
<evidence type="ECO:0000313" key="9">
    <source>
        <dbReference type="EMBL" id="MBB5173319.1"/>
    </source>
</evidence>
<dbReference type="PRINTS" id="PR01590">
    <property type="entry name" value="HTHFIS"/>
</dbReference>
<dbReference type="PANTHER" id="PTHR32071">
    <property type="entry name" value="TRANSCRIPTIONAL REGULATORY PROTEIN"/>
    <property type="match status" value="1"/>
</dbReference>
<evidence type="ECO:0000256" key="1">
    <source>
        <dbReference type="ARBA" id="ARBA00022741"/>
    </source>
</evidence>
<keyword evidence="4 9" id="KW-0238">DNA-binding</keyword>
<dbReference type="Gene3D" id="3.40.50.300">
    <property type="entry name" value="P-loop containing nucleotide triphosphate hydrolases"/>
    <property type="match status" value="1"/>
</dbReference>
<dbReference type="InterPro" id="IPR001789">
    <property type="entry name" value="Sig_transdc_resp-reg_receiver"/>
</dbReference>
<organism evidence="9 10">
    <name type="scientific">Texcoconibacillus texcoconensis</name>
    <dbReference type="NCBI Taxonomy" id="1095777"/>
    <lineage>
        <taxon>Bacteria</taxon>
        <taxon>Bacillati</taxon>
        <taxon>Bacillota</taxon>
        <taxon>Bacilli</taxon>
        <taxon>Bacillales</taxon>
        <taxon>Bacillaceae</taxon>
        <taxon>Texcoconibacillus</taxon>
    </lineage>
</organism>
<protein>
    <submittedName>
        <fullName evidence="9">DNA-binding NtrC family response regulator</fullName>
    </submittedName>
</protein>
<dbReference type="InterPro" id="IPR011006">
    <property type="entry name" value="CheY-like_superfamily"/>
</dbReference>
<dbReference type="InterPro" id="IPR025944">
    <property type="entry name" value="Sigma_54_int_dom_CS"/>
</dbReference>
<keyword evidence="1" id="KW-0547">Nucleotide-binding</keyword>
<dbReference type="SUPFAM" id="SSF52172">
    <property type="entry name" value="CheY-like"/>
    <property type="match status" value="1"/>
</dbReference>
<dbReference type="Pfam" id="PF00158">
    <property type="entry name" value="Sigma54_activat"/>
    <property type="match status" value="1"/>
</dbReference>
<keyword evidence="3" id="KW-0805">Transcription regulation</keyword>
<dbReference type="PROSITE" id="PS00676">
    <property type="entry name" value="SIGMA54_INTERACT_2"/>
    <property type="match status" value="1"/>
</dbReference>
<feature type="modified residue" description="4-aspartylphosphate" evidence="6">
    <location>
        <position position="53"/>
    </location>
</feature>
<evidence type="ECO:0000259" key="8">
    <source>
        <dbReference type="PROSITE" id="PS50110"/>
    </source>
</evidence>
<dbReference type="RefSeq" id="WP_184663766.1">
    <property type="nucleotide sequence ID" value="NZ_JACHHB010000005.1"/>
</dbReference>
<dbReference type="GO" id="GO:0006355">
    <property type="term" value="P:regulation of DNA-templated transcription"/>
    <property type="evidence" value="ECO:0007669"/>
    <property type="project" value="InterPro"/>
</dbReference>
<evidence type="ECO:0000259" key="7">
    <source>
        <dbReference type="PROSITE" id="PS50045"/>
    </source>
</evidence>
<dbReference type="InterPro" id="IPR027417">
    <property type="entry name" value="P-loop_NTPase"/>
</dbReference>
<dbReference type="Pfam" id="PF25601">
    <property type="entry name" value="AAA_lid_14"/>
    <property type="match status" value="1"/>
</dbReference>
<dbReference type="InterPro" id="IPR058031">
    <property type="entry name" value="AAA_lid_NorR"/>
</dbReference>
<dbReference type="AlphaFoldDB" id="A0A840QPN5"/>
<dbReference type="InterPro" id="IPR003593">
    <property type="entry name" value="AAA+_ATPase"/>
</dbReference>
<evidence type="ECO:0000256" key="6">
    <source>
        <dbReference type="PROSITE-ProRule" id="PRU00169"/>
    </source>
</evidence>
<dbReference type="SMART" id="SM00382">
    <property type="entry name" value="AAA"/>
    <property type="match status" value="1"/>
</dbReference>
<sequence>MSDTVLIVEDNHKLRRLMVLTLEKEGYTVLQAADGVEAEHQFQNHHFDVALMDILLPDTTGIKLLENWVTERPNGCYILCTAYGDVEDAVQAMKIGAFDYLTKPIQAEELKIVIKQALEWQRTREDEQLSHENVAQQNHLHDMVGKSEQMHEVFGLIQRVANQNVTVLLQGESGTGKSRCAQAIHLESDRADEPFVKVNCAAIPSQLLESELFGYQKGAFTGATQNQKGKFEVADGGTLFLDEIGDITMELQAKLLQVTQEKTFYPLGSNEEKKVDVRIIAATNRDLSEMVQKGDFREDLYYRLNIIGIHLPPLRERPDDIPLLAEQVAKQLESEHGRSYTIEQGLMSALTNYSWPGNIRELHNAFSRACVLSVDGKIKIDDFPKEIQDRVDGEEISNVGEDEMIFKDPSLPLPDQLENYEQKAIEDALTKAEGVQSKAAEILGISRQSLLYKIRKYELDIEEE</sequence>
<keyword evidence="6" id="KW-0597">Phosphoprotein</keyword>
<evidence type="ECO:0000313" key="10">
    <source>
        <dbReference type="Proteomes" id="UP000551878"/>
    </source>
</evidence>
<dbReference type="PROSITE" id="PS50045">
    <property type="entry name" value="SIGMA54_INTERACT_4"/>
    <property type="match status" value="1"/>
</dbReference>
<reference evidence="9 10" key="1">
    <citation type="submission" date="2020-08" db="EMBL/GenBank/DDBJ databases">
        <title>Genomic Encyclopedia of Type Strains, Phase IV (KMG-IV): sequencing the most valuable type-strain genomes for metagenomic binning, comparative biology and taxonomic classification.</title>
        <authorList>
            <person name="Goeker M."/>
        </authorList>
    </citation>
    <scope>NUCLEOTIDE SEQUENCE [LARGE SCALE GENOMIC DNA]</scope>
    <source>
        <strain evidence="9 10">DSM 24696</strain>
    </source>
</reference>
<dbReference type="Gene3D" id="1.10.10.60">
    <property type="entry name" value="Homeodomain-like"/>
    <property type="match status" value="1"/>
</dbReference>
<dbReference type="EMBL" id="JACHHB010000005">
    <property type="protein sequence ID" value="MBB5173319.1"/>
    <property type="molecule type" value="Genomic_DNA"/>
</dbReference>
<dbReference type="InterPro" id="IPR025943">
    <property type="entry name" value="Sigma_54_int_dom_ATP-bd_2"/>
</dbReference>
<dbReference type="CDD" id="cd00009">
    <property type="entry name" value="AAA"/>
    <property type="match status" value="1"/>
</dbReference>
<dbReference type="InterPro" id="IPR002078">
    <property type="entry name" value="Sigma_54_int"/>
</dbReference>
<dbReference type="Proteomes" id="UP000551878">
    <property type="component" value="Unassembled WGS sequence"/>
</dbReference>
<evidence type="ECO:0000256" key="5">
    <source>
        <dbReference type="ARBA" id="ARBA00023163"/>
    </source>
</evidence>
<evidence type="ECO:0000256" key="4">
    <source>
        <dbReference type="ARBA" id="ARBA00023125"/>
    </source>
</evidence>
<name>A0A840QPN5_9BACI</name>
<dbReference type="Pfam" id="PF00072">
    <property type="entry name" value="Response_reg"/>
    <property type="match status" value="1"/>
</dbReference>
<dbReference type="PROSITE" id="PS50110">
    <property type="entry name" value="RESPONSE_REGULATORY"/>
    <property type="match status" value="1"/>
</dbReference>
<dbReference type="SUPFAM" id="SSF52540">
    <property type="entry name" value="P-loop containing nucleoside triphosphate hydrolases"/>
    <property type="match status" value="1"/>
</dbReference>
<evidence type="ECO:0000256" key="2">
    <source>
        <dbReference type="ARBA" id="ARBA00022840"/>
    </source>
</evidence>
<keyword evidence="2" id="KW-0067">ATP-binding</keyword>
<dbReference type="FunFam" id="3.40.50.300:FF:000006">
    <property type="entry name" value="DNA-binding transcriptional regulator NtrC"/>
    <property type="match status" value="1"/>
</dbReference>
<dbReference type="GO" id="GO:0043565">
    <property type="term" value="F:sequence-specific DNA binding"/>
    <property type="evidence" value="ECO:0007669"/>
    <property type="project" value="InterPro"/>
</dbReference>
<dbReference type="Gene3D" id="1.10.8.60">
    <property type="match status" value="1"/>
</dbReference>
<dbReference type="InterPro" id="IPR009057">
    <property type="entry name" value="Homeodomain-like_sf"/>
</dbReference>
<keyword evidence="5" id="KW-0804">Transcription</keyword>
<gene>
    <name evidence="9" type="ORF">HNQ41_001488</name>
</gene>
<dbReference type="SMART" id="SM00448">
    <property type="entry name" value="REC"/>
    <property type="match status" value="1"/>
</dbReference>
<proteinExistence type="predicted"/>
<keyword evidence="10" id="KW-1185">Reference proteome</keyword>
<dbReference type="InterPro" id="IPR002197">
    <property type="entry name" value="HTH_Fis"/>
</dbReference>
<dbReference type="PROSITE" id="PS00688">
    <property type="entry name" value="SIGMA54_INTERACT_3"/>
    <property type="match status" value="1"/>
</dbReference>
<dbReference type="GO" id="GO:0005524">
    <property type="term" value="F:ATP binding"/>
    <property type="evidence" value="ECO:0007669"/>
    <property type="project" value="UniProtKB-KW"/>
</dbReference>
<feature type="domain" description="Response regulatory" evidence="8">
    <location>
        <begin position="4"/>
        <end position="118"/>
    </location>
</feature>
<evidence type="ECO:0000256" key="3">
    <source>
        <dbReference type="ARBA" id="ARBA00023015"/>
    </source>
</evidence>
<dbReference type="GO" id="GO:0000160">
    <property type="term" value="P:phosphorelay signal transduction system"/>
    <property type="evidence" value="ECO:0007669"/>
    <property type="project" value="InterPro"/>
</dbReference>